<dbReference type="PANTHER" id="PTHR14254:SF5">
    <property type="entry name" value="ERBB RECEPTOR FEEDBACK INHIBITOR 1"/>
    <property type="match status" value="1"/>
</dbReference>
<dbReference type="Proteomes" id="UP000265140">
    <property type="component" value="Chromosome 17"/>
</dbReference>
<proteinExistence type="predicted"/>
<sequence>MFALPAFLSPQEPSLCTSLPSLSALCVQQPAWRAERFLVLMRPDCAWSMSTAGLTAQEIYLPADSPFLRASHCLSMAGAKPSWNHSHELDKLYFSMDAAAPEYVKCQQVPRSLSSEKQKHNSGTQQLPPKKSRPTHLSLSSSAEPSTPSPAEDDQVVPSFKRLSVYERASPPHTPGRGAKPLPPLPGQADLSPDQAMDNEVEFFTSSDDSRCLVPEQCPPKPNSFRYGTPSRRSFRGCGQINYAYFDGPAGQQRQQEQQEKQRLQEQLWERQEQQRIQHEQQMLEQEVREHAERQPSEQPACPRHQDRGQRKLRRSHSGPAGSFNKPTSLRLSCHHRPTQGPEKPEVPPRVPIPPRPAKMADYRRWSAEVSSGAYSDEDKPPKVPPRDPLLLRGSSRTPSPKSLPSYLNGVMPPTQSFAPDPKYVSRGLQRQNSEGSPCILPVMENGRKASTTHYFLLPQRPAYLDKPCLEKLFREMECPAGRGGGASDPEWDCQTRRKAQVDLV</sequence>
<evidence type="ECO:0008006" key="4">
    <source>
        <dbReference type="Google" id="ProtNLM"/>
    </source>
</evidence>
<dbReference type="GO" id="GO:0045616">
    <property type="term" value="P:regulation of keratinocyte differentiation"/>
    <property type="evidence" value="ECO:0007669"/>
    <property type="project" value="TreeGrafter"/>
</dbReference>
<feature type="region of interest" description="Disordered" evidence="1">
    <location>
        <begin position="246"/>
        <end position="408"/>
    </location>
</feature>
<dbReference type="Ensembl" id="ENSELUT00000000803.3">
    <property type="protein sequence ID" value="ENSELUP00000011238.3"/>
    <property type="gene ID" value="ENSELUG00000000418.3"/>
</dbReference>
<feature type="region of interest" description="Disordered" evidence="1">
    <location>
        <begin position="109"/>
        <end position="193"/>
    </location>
</feature>
<keyword evidence="3" id="KW-1185">Reference proteome</keyword>
<dbReference type="InParanoid" id="A0A3P8Y3J4"/>
<protein>
    <recommendedName>
        <fullName evidence="4">Mig-6 domain-containing protein</fullName>
    </recommendedName>
</protein>
<dbReference type="InterPro" id="IPR052112">
    <property type="entry name" value="EGFR_SigReg_Kinase"/>
</dbReference>
<dbReference type="GeneTree" id="ENSGT00440000033870"/>
<dbReference type="FunCoup" id="A0A3P8Y3J4">
    <property type="interactions" value="780"/>
</dbReference>
<dbReference type="GO" id="GO:0042059">
    <property type="term" value="P:negative regulation of epidermal growth factor receptor signaling pathway"/>
    <property type="evidence" value="ECO:0007669"/>
    <property type="project" value="TreeGrafter"/>
</dbReference>
<accession>A0A3P8Y3J4</accession>
<dbReference type="PANTHER" id="PTHR14254">
    <property type="entry name" value="GENE 33 POLYPEPTIDE"/>
    <property type="match status" value="1"/>
</dbReference>
<feature type="compositionally biased region" description="Basic and acidic residues" evidence="1">
    <location>
        <begin position="257"/>
        <end position="279"/>
    </location>
</feature>
<feature type="compositionally biased region" description="Low complexity" evidence="1">
    <location>
        <begin position="137"/>
        <end position="150"/>
    </location>
</feature>
<reference evidence="3" key="1">
    <citation type="journal article" date="2014" name="PLoS ONE">
        <title>The genome and linkage map of the northern pike (Esox lucius): conserved synteny revealed between the salmonid sister group and the Neoteleostei.</title>
        <authorList>
            <person name="Rondeau E.B."/>
            <person name="Minkley D.R."/>
            <person name="Leong J.S."/>
            <person name="Messmer A.M."/>
            <person name="Jantzen J.R."/>
            <person name="von Schalburg K.R."/>
            <person name="Lemon C."/>
            <person name="Bird N.H."/>
            <person name="Koop B.F."/>
        </authorList>
    </citation>
    <scope>NUCLEOTIDE SEQUENCE</scope>
</reference>
<dbReference type="STRING" id="8010.ENSELUP00000011238"/>
<evidence type="ECO:0000313" key="2">
    <source>
        <dbReference type="Ensembl" id="ENSELUP00000011238.3"/>
    </source>
</evidence>
<reference evidence="2" key="3">
    <citation type="submission" date="2025-08" db="UniProtKB">
        <authorList>
            <consortium name="Ensembl"/>
        </authorList>
    </citation>
    <scope>IDENTIFICATION</scope>
</reference>
<feature type="compositionally biased region" description="Basic and acidic residues" evidence="1">
    <location>
        <begin position="377"/>
        <end position="386"/>
    </location>
</feature>
<evidence type="ECO:0000313" key="3">
    <source>
        <dbReference type="Proteomes" id="UP000265140"/>
    </source>
</evidence>
<dbReference type="OMA" id="YERHKHS"/>
<reference evidence="2" key="4">
    <citation type="submission" date="2025-09" db="UniProtKB">
        <authorList>
            <consortium name="Ensembl"/>
        </authorList>
    </citation>
    <scope>IDENTIFICATION</scope>
</reference>
<feature type="region of interest" description="Disordered" evidence="1">
    <location>
        <begin position="481"/>
        <end position="505"/>
    </location>
</feature>
<feature type="compositionally biased region" description="Pro residues" evidence="1">
    <location>
        <begin position="348"/>
        <end position="357"/>
    </location>
</feature>
<evidence type="ECO:0000256" key="1">
    <source>
        <dbReference type="SAM" id="MobiDB-lite"/>
    </source>
</evidence>
<reference evidence="2" key="2">
    <citation type="submission" date="2020-02" db="EMBL/GenBank/DDBJ databases">
        <title>Esox lucius (northern pike) genome, fEsoLuc1, primary haplotype.</title>
        <authorList>
            <person name="Myers G."/>
            <person name="Karagic N."/>
            <person name="Meyer A."/>
            <person name="Pippel M."/>
            <person name="Reichard M."/>
            <person name="Winkler S."/>
            <person name="Tracey A."/>
            <person name="Sims Y."/>
            <person name="Howe K."/>
            <person name="Rhie A."/>
            <person name="Formenti G."/>
            <person name="Durbin R."/>
            <person name="Fedrigo O."/>
            <person name="Jarvis E.D."/>
        </authorList>
    </citation>
    <scope>NUCLEOTIDE SEQUENCE [LARGE SCALE GENOMIC DNA]</scope>
</reference>
<name>A0A3P8Y3J4_ESOLU</name>
<dbReference type="Bgee" id="ENSELUG00000000418">
    <property type="expression patterns" value="Expressed in liver and 15 other cell types or tissues"/>
</dbReference>
<feature type="compositionally biased region" description="Basic and acidic residues" evidence="1">
    <location>
        <begin position="286"/>
        <end position="296"/>
    </location>
</feature>
<organism evidence="2 3">
    <name type="scientific">Esox lucius</name>
    <name type="common">Northern pike</name>
    <dbReference type="NCBI Taxonomy" id="8010"/>
    <lineage>
        <taxon>Eukaryota</taxon>
        <taxon>Metazoa</taxon>
        <taxon>Chordata</taxon>
        <taxon>Craniata</taxon>
        <taxon>Vertebrata</taxon>
        <taxon>Euteleostomi</taxon>
        <taxon>Actinopterygii</taxon>
        <taxon>Neopterygii</taxon>
        <taxon>Teleostei</taxon>
        <taxon>Protacanthopterygii</taxon>
        <taxon>Esociformes</taxon>
        <taxon>Esocidae</taxon>
        <taxon>Esox</taxon>
    </lineage>
</organism>
<dbReference type="AlphaFoldDB" id="A0A3P8Y3J4"/>